<proteinExistence type="predicted"/>
<dbReference type="CDD" id="cd05154">
    <property type="entry name" value="ACAD10_11_N-like"/>
    <property type="match status" value="1"/>
</dbReference>
<dbReference type="GO" id="GO:0016301">
    <property type="term" value="F:kinase activity"/>
    <property type="evidence" value="ECO:0007669"/>
    <property type="project" value="UniProtKB-KW"/>
</dbReference>
<evidence type="ECO:0000259" key="1">
    <source>
        <dbReference type="Pfam" id="PF01636"/>
    </source>
</evidence>
<reference evidence="2 3" key="1">
    <citation type="submission" date="2020-08" db="EMBL/GenBank/DDBJ databases">
        <title>Genomic Encyclopedia of Type Strains, Phase IV (KMG-IV): sequencing the most valuable type-strain genomes for metagenomic binning, comparative biology and taxonomic classification.</title>
        <authorList>
            <person name="Goeker M."/>
        </authorList>
    </citation>
    <scope>NUCLEOTIDE SEQUENCE [LARGE SCALE GENOMIC DNA]</scope>
    <source>
        <strain evidence="2 3">DSM 23240</strain>
    </source>
</reference>
<feature type="domain" description="Aminoglycoside phosphotransferase" evidence="1">
    <location>
        <begin position="46"/>
        <end position="292"/>
    </location>
</feature>
<dbReference type="PANTHER" id="PTHR21310">
    <property type="entry name" value="AMINOGLYCOSIDE PHOSPHOTRANSFERASE-RELATED-RELATED"/>
    <property type="match status" value="1"/>
</dbReference>
<dbReference type="InterPro" id="IPR041726">
    <property type="entry name" value="ACAD10_11_N"/>
</dbReference>
<comment type="caution">
    <text evidence="2">The sequence shown here is derived from an EMBL/GenBank/DDBJ whole genome shotgun (WGS) entry which is preliminary data.</text>
</comment>
<dbReference type="InterPro" id="IPR011009">
    <property type="entry name" value="Kinase-like_dom_sf"/>
</dbReference>
<keyword evidence="3" id="KW-1185">Reference proteome</keyword>
<dbReference type="PANTHER" id="PTHR21310:SF57">
    <property type="entry name" value="BLR2944 PROTEIN"/>
    <property type="match status" value="1"/>
</dbReference>
<gene>
    <name evidence="2" type="ORF">HNR39_001346</name>
</gene>
<keyword evidence="2" id="KW-0808">Transferase</keyword>
<dbReference type="InterPro" id="IPR002575">
    <property type="entry name" value="Aminoglycoside_PTrfase"/>
</dbReference>
<dbReference type="Pfam" id="PF01636">
    <property type="entry name" value="APH"/>
    <property type="match status" value="1"/>
</dbReference>
<keyword evidence="2" id="KW-0418">Kinase</keyword>
<dbReference type="Proteomes" id="UP000571084">
    <property type="component" value="Unassembled WGS sequence"/>
</dbReference>
<dbReference type="SUPFAM" id="SSF56112">
    <property type="entry name" value="Protein kinase-like (PK-like)"/>
    <property type="match status" value="1"/>
</dbReference>
<dbReference type="EMBL" id="JACHHQ010000002">
    <property type="protein sequence ID" value="MBB5199519.1"/>
    <property type="molecule type" value="Genomic_DNA"/>
</dbReference>
<organism evidence="2 3">
    <name type="scientific">Glaciimonas immobilis</name>
    <dbReference type="NCBI Taxonomy" id="728004"/>
    <lineage>
        <taxon>Bacteria</taxon>
        <taxon>Pseudomonadati</taxon>
        <taxon>Pseudomonadota</taxon>
        <taxon>Betaproteobacteria</taxon>
        <taxon>Burkholderiales</taxon>
        <taxon>Oxalobacteraceae</taxon>
        <taxon>Glaciimonas</taxon>
    </lineage>
</organism>
<dbReference type="AlphaFoldDB" id="A0A840RSR7"/>
<dbReference type="RefSeq" id="WP_168054838.1">
    <property type="nucleotide sequence ID" value="NZ_JAAOZT010000006.1"/>
</dbReference>
<protein>
    <submittedName>
        <fullName evidence="2">Aminoglycoside phosphotransferase (APT) family kinase protein</fullName>
    </submittedName>
</protein>
<dbReference type="Gene3D" id="3.30.200.20">
    <property type="entry name" value="Phosphorylase Kinase, domain 1"/>
    <property type="match status" value="1"/>
</dbReference>
<evidence type="ECO:0000313" key="3">
    <source>
        <dbReference type="Proteomes" id="UP000571084"/>
    </source>
</evidence>
<dbReference type="Gene3D" id="3.90.1200.10">
    <property type="match status" value="1"/>
</dbReference>
<accession>A0A840RSR7</accession>
<evidence type="ECO:0000313" key="2">
    <source>
        <dbReference type="EMBL" id="MBB5199519.1"/>
    </source>
</evidence>
<dbReference type="InterPro" id="IPR051678">
    <property type="entry name" value="AGP_Transferase"/>
</dbReference>
<sequence>MTLSNQPLVEGHKSPTFCGEINEARGPLKIYIQSITAATDLNIQQLERLSGGAIQENWLLVVEIIGGPYDGTQRWVLRTDALSSVPVSLSRAQEFAVLRVAHQAGVKAPKVLWCCEDKSIIGRDFFLMECVSGVAAGHRVTGDDALVPDRPALAAELGANMARLHTIHPPNADLAFLPPPVAHPALASVAAYRGYLDTLNASAPVLEWGLRWCERNSPAAAPVCLLHRDYRTGNYMVHEGKLSGLLDWEFTGWGDPHEDIGWFAARCWRFAAPQREAGGIGDIDDFLRGYASVSDLTITRDDLIFWQVMAHLRWAIIALQQADRHLSGQQTSLELALTGRMLPELEYEILSLTRGGNE</sequence>
<name>A0A840RSR7_9BURK</name>